<protein>
    <recommendedName>
        <fullName evidence="1">DOD-type homing endonuclease domain-containing protein</fullName>
    </recommendedName>
</protein>
<evidence type="ECO:0000259" key="1">
    <source>
        <dbReference type="PROSITE" id="PS50819"/>
    </source>
</evidence>
<dbReference type="Gene3D" id="3.10.28.10">
    <property type="entry name" value="Homing endonucleases"/>
    <property type="match status" value="1"/>
</dbReference>
<feature type="domain" description="DOD-type homing endonuclease" evidence="1">
    <location>
        <begin position="76"/>
        <end position="205"/>
    </location>
</feature>
<dbReference type="RefSeq" id="WP_275118226.1">
    <property type="nucleotide sequence ID" value="NZ_JAOTPO010000005.1"/>
</dbReference>
<reference evidence="2" key="1">
    <citation type="submission" date="2024-05" db="EMBL/GenBank/DDBJ databases">
        <title>Alkalihalobacillus sp. strain MEB203 novel alkaliphilic bacterium from Lonar Lake, India.</title>
        <authorList>
            <person name="Joshi A."/>
            <person name="Thite S."/>
            <person name="Mengade P."/>
        </authorList>
    </citation>
    <scope>NUCLEOTIDE SEQUENCE</scope>
    <source>
        <strain evidence="2">MEB 203</strain>
    </source>
</reference>
<comment type="caution">
    <text evidence="2">The sequence shown here is derived from an EMBL/GenBank/DDBJ whole genome shotgun (WGS) entry which is preliminary data.</text>
</comment>
<dbReference type="InterPro" id="IPR004860">
    <property type="entry name" value="LAGLIDADG_dom"/>
</dbReference>
<accession>A0ABT5VGN6</accession>
<gene>
    <name evidence="2" type="ORF">N7Z68_09430</name>
</gene>
<proteinExistence type="predicted"/>
<dbReference type="EMBL" id="JAOTPO010000005">
    <property type="protein sequence ID" value="MDE5413608.1"/>
    <property type="molecule type" value="Genomic_DNA"/>
</dbReference>
<dbReference type="PROSITE" id="PS50819">
    <property type="entry name" value="INTEIN_ENDONUCLEASE"/>
    <property type="match status" value="1"/>
</dbReference>
<evidence type="ECO:0000313" key="2">
    <source>
        <dbReference type="EMBL" id="MDE5413608.1"/>
    </source>
</evidence>
<keyword evidence="3" id="KW-1185">Reference proteome</keyword>
<sequence>MPRNPAITDDIIIEMYKSGMSYKEMQPIIGLSDRAIRNVIHKNGIEINRKQYSGQPRKHKVNEHFFKVWSHEMAWVLGLFLTDGCVNNKIHSVTLTQKDERMLRLVADLMEADYVLAPIRPTRKTPTLIINSKKIKEDLMQLGIHANKSLTVQFPDVPAEFLPSFVRGVIDGDGWVDHEGYTMNVTSASKSFAEQLHFIFQTWELNSMIIINKTKTGNPIYRVWVKGKDHLITLSKLIYKVEIGEYLTYKRINMSQHSKEQMSYLEYLLNHKNFEIINRIKKK</sequence>
<evidence type="ECO:0000313" key="3">
    <source>
        <dbReference type="Proteomes" id="UP001148125"/>
    </source>
</evidence>
<dbReference type="InterPro" id="IPR004042">
    <property type="entry name" value="Intein_endonuc_central"/>
</dbReference>
<dbReference type="SUPFAM" id="SSF55608">
    <property type="entry name" value="Homing endonucleases"/>
    <property type="match status" value="2"/>
</dbReference>
<name>A0ABT5VGN6_9BACI</name>
<dbReference type="Pfam" id="PF14528">
    <property type="entry name" value="LAGLIDADG_3"/>
    <property type="match status" value="2"/>
</dbReference>
<organism evidence="2 3">
    <name type="scientific">Alkalihalobacterium chitinilyticum</name>
    <dbReference type="NCBI Taxonomy" id="2980103"/>
    <lineage>
        <taxon>Bacteria</taxon>
        <taxon>Bacillati</taxon>
        <taxon>Bacillota</taxon>
        <taxon>Bacilli</taxon>
        <taxon>Bacillales</taxon>
        <taxon>Bacillaceae</taxon>
        <taxon>Alkalihalobacterium</taxon>
    </lineage>
</organism>
<dbReference type="Proteomes" id="UP001148125">
    <property type="component" value="Unassembled WGS sequence"/>
</dbReference>
<dbReference type="InterPro" id="IPR027434">
    <property type="entry name" value="Homing_endonucl"/>
</dbReference>